<reference evidence="1" key="1">
    <citation type="submission" date="2020-10" db="EMBL/GenBank/DDBJ databases">
        <title>Sequencing the genomes of 1000 actinobacteria strains.</title>
        <authorList>
            <person name="Klenk H.-P."/>
        </authorList>
    </citation>
    <scope>NUCLEOTIDE SEQUENCE</scope>
    <source>
        <strain evidence="1">DSM 45354</strain>
    </source>
</reference>
<sequence>MQDDPQVREELRGLLHVLVIELDPLELRGCVELPPSA</sequence>
<dbReference type="Proteomes" id="UP000638648">
    <property type="component" value="Unassembled WGS sequence"/>
</dbReference>
<organism evidence="1 2">
    <name type="scientific">Actinopolymorpha pittospori</name>
    <dbReference type="NCBI Taxonomy" id="648752"/>
    <lineage>
        <taxon>Bacteria</taxon>
        <taxon>Bacillati</taxon>
        <taxon>Actinomycetota</taxon>
        <taxon>Actinomycetes</taxon>
        <taxon>Propionibacteriales</taxon>
        <taxon>Actinopolymorphaceae</taxon>
        <taxon>Actinopolymorpha</taxon>
    </lineage>
</organism>
<dbReference type="AlphaFoldDB" id="A0A927MPI2"/>
<proteinExistence type="predicted"/>
<dbReference type="EMBL" id="JADBEM010000001">
    <property type="protein sequence ID" value="MBE1604016.1"/>
    <property type="molecule type" value="Genomic_DNA"/>
</dbReference>
<name>A0A927MPI2_9ACTN</name>
<keyword evidence="2" id="KW-1185">Reference proteome</keyword>
<evidence type="ECO:0000313" key="1">
    <source>
        <dbReference type="EMBL" id="MBE1604016.1"/>
    </source>
</evidence>
<evidence type="ECO:0000313" key="2">
    <source>
        <dbReference type="Proteomes" id="UP000638648"/>
    </source>
</evidence>
<protein>
    <submittedName>
        <fullName evidence="1">Uncharacterized protein</fullName>
    </submittedName>
</protein>
<accession>A0A927MPI2</accession>
<comment type="caution">
    <text evidence="1">The sequence shown here is derived from an EMBL/GenBank/DDBJ whole genome shotgun (WGS) entry which is preliminary data.</text>
</comment>
<gene>
    <name evidence="1" type="ORF">HEB94_000864</name>
</gene>